<evidence type="ECO:0000256" key="3">
    <source>
        <dbReference type="ARBA" id="ARBA00023274"/>
    </source>
</evidence>
<comment type="caution">
    <text evidence="7">The sequence shown here is derived from an EMBL/GenBank/DDBJ whole genome shotgun (WGS) entry which is preliminary data.</text>
</comment>
<dbReference type="PROSITE" id="PS50159">
    <property type="entry name" value="RIBOSOMAL_S13_2"/>
    <property type="match status" value="1"/>
</dbReference>
<evidence type="ECO:0000313" key="8">
    <source>
        <dbReference type="Proteomes" id="UP000315289"/>
    </source>
</evidence>
<dbReference type="InterPro" id="IPR010979">
    <property type="entry name" value="Ribosomal_uS13-like_H2TH"/>
</dbReference>
<dbReference type="GO" id="GO:0006412">
    <property type="term" value="P:translation"/>
    <property type="evidence" value="ECO:0007669"/>
    <property type="project" value="UniProtKB-UniRule"/>
</dbReference>
<dbReference type="PANTHER" id="PTHR10871">
    <property type="entry name" value="30S RIBOSOMAL PROTEIN S13/40S RIBOSOMAL PROTEIN S18"/>
    <property type="match status" value="1"/>
</dbReference>
<comment type="similarity">
    <text evidence="1 4 5">Belongs to the universal ribosomal protein uS13 family.</text>
</comment>
<evidence type="ECO:0000313" key="7">
    <source>
        <dbReference type="EMBL" id="TVP40320.1"/>
    </source>
</evidence>
<evidence type="ECO:0000256" key="2">
    <source>
        <dbReference type="ARBA" id="ARBA00022980"/>
    </source>
</evidence>
<evidence type="ECO:0000256" key="1">
    <source>
        <dbReference type="ARBA" id="ARBA00008080"/>
    </source>
</evidence>
<proteinExistence type="inferred from homology"/>
<comment type="function">
    <text evidence="4">Located at the top of the head of the 30S subunit, it contacts several helices of the 16S rRNA. In the 70S ribosome it contacts the 23S rRNA (bridge B1a) and protein L5 of the 50S subunit (bridge B1b), connecting the 2 subunits; these bridges are implicated in subunit movement.</text>
</comment>
<keyword evidence="4" id="KW-0699">rRNA-binding</keyword>
<evidence type="ECO:0000256" key="4">
    <source>
        <dbReference type="HAMAP-Rule" id="MF_01315"/>
    </source>
</evidence>
<keyword evidence="8" id="KW-1185">Reference proteome</keyword>
<dbReference type="EMBL" id="VOAH01000008">
    <property type="protein sequence ID" value="TVP40320.1"/>
    <property type="molecule type" value="Genomic_DNA"/>
</dbReference>
<dbReference type="AlphaFoldDB" id="A0A557SUP3"/>
<dbReference type="PIRSF" id="PIRSF002134">
    <property type="entry name" value="Ribosomal_S13"/>
    <property type="match status" value="1"/>
</dbReference>
<feature type="region of interest" description="Disordered" evidence="6">
    <location>
        <begin position="145"/>
        <end position="168"/>
    </location>
</feature>
<gene>
    <name evidence="4" type="primary">rps13</name>
    <name evidence="7" type="ORF">NARC_80046</name>
</gene>
<dbReference type="GO" id="GO:0005829">
    <property type="term" value="C:cytosol"/>
    <property type="evidence" value="ECO:0007669"/>
    <property type="project" value="TreeGrafter"/>
</dbReference>
<evidence type="ECO:0000256" key="5">
    <source>
        <dbReference type="RuleBase" id="RU003830"/>
    </source>
</evidence>
<evidence type="ECO:0000256" key="6">
    <source>
        <dbReference type="SAM" id="MobiDB-lite"/>
    </source>
</evidence>
<dbReference type="NCBIfam" id="NF003140">
    <property type="entry name" value="PRK04053.1"/>
    <property type="match status" value="1"/>
</dbReference>
<dbReference type="GO" id="GO:0003735">
    <property type="term" value="F:structural constituent of ribosome"/>
    <property type="evidence" value="ECO:0007669"/>
    <property type="project" value="InterPro"/>
</dbReference>
<dbReference type="GO" id="GO:0015935">
    <property type="term" value="C:small ribosomal subunit"/>
    <property type="evidence" value="ECO:0007669"/>
    <property type="project" value="TreeGrafter"/>
</dbReference>
<protein>
    <recommendedName>
        <fullName evidence="4">Small ribosomal subunit protein uS13</fullName>
    </recommendedName>
</protein>
<keyword evidence="2 4" id="KW-0689">Ribosomal protein</keyword>
<dbReference type="InterPro" id="IPR001892">
    <property type="entry name" value="Ribosomal_uS13"/>
</dbReference>
<sequence>MECSFISKLSVEEFKHILRIAGKDIEGSKKSIVALSEVKGVGYNLSQVILQSLNINPYLRVGFLTDKELSEIENSIRNIGTVGVPNWYLNRRKDMDSGADIHLITSDLDFTQSNDIDREKSVMSWRGYRHMFGLRVRGQCTRTTGRKASAVGVKKASGKAPAGAPGAK</sequence>
<dbReference type="GO" id="GO:0019843">
    <property type="term" value="F:rRNA binding"/>
    <property type="evidence" value="ECO:0007669"/>
    <property type="project" value="UniProtKB-UniRule"/>
</dbReference>
<dbReference type="PROSITE" id="PS00646">
    <property type="entry name" value="RIBOSOMAL_S13_1"/>
    <property type="match status" value="1"/>
</dbReference>
<dbReference type="Pfam" id="PF00416">
    <property type="entry name" value="Ribosomal_S13"/>
    <property type="match status" value="1"/>
</dbReference>
<organism evidence="7 8">
    <name type="scientific">Candidatus Nitrosocosmicus arcticus</name>
    <dbReference type="NCBI Taxonomy" id="2035267"/>
    <lineage>
        <taxon>Archaea</taxon>
        <taxon>Nitrososphaerota</taxon>
        <taxon>Nitrososphaeria</taxon>
        <taxon>Nitrososphaerales</taxon>
        <taxon>Nitrososphaeraceae</taxon>
        <taxon>Candidatus Nitrosocosmicus</taxon>
    </lineage>
</organism>
<dbReference type="HAMAP" id="MF_01315">
    <property type="entry name" value="Ribosomal_uS13"/>
    <property type="match status" value="1"/>
</dbReference>
<dbReference type="Gene3D" id="4.10.910.10">
    <property type="entry name" value="30s ribosomal protein s13, domain 2"/>
    <property type="match status" value="1"/>
</dbReference>
<keyword evidence="4" id="KW-0694">RNA-binding</keyword>
<dbReference type="SUPFAM" id="SSF46946">
    <property type="entry name" value="S13-like H2TH domain"/>
    <property type="match status" value="1"/>
</dbReference>
<dbReference type="InterPro" id="IPR018269">
    <property type="entry name" value="Ribosomal_uS13_CS"/>
</dbReference>
<name>A0A557SUP3_9ARCH</name>
<dbReference type="OrthoDB" id="372127at2157"/>
<feature type="compositionally biased region" description="Low complexity" evidence="6">
    <location>
        <begin position="147"/>
        <end position="168"/>
    </location>
</feature>
<keyword evidence="3 4" id="KW-0687">Ribonucleoprotein</keyword>
<accession>A0A557SUP3</accession>
<comment type="subunit">
    <text evidence="4">Part of the 30S ribosomal subunit. Forms a loose heterodimer with protein S19. Forms two bridges to the 50S subunit in the 70S ribosome.</text>
</comment>
<reference evidence="7 8" key="1">
    <citation type="journal article" date="2019" name="Front. Microbiol.">
        <title>Ammonia Oxidation by the Arctic Terrestrial Thaumarchaeote Candidatus Nitrosocosmicus arcticus Is Stimulated by Increasing Temperatures.</title>
        <authorList>
            <person name="Alves R.J.E."/>
            <person name="Kerou M."/>
            <person name="Zappe A."/>
            <person name="Bittner R."/>
            <person name="Abby S.S."/>
            <person name="Schmidt H.A."/>
            <person name="Pfeifer K."/>
            <person name="Schleper C."/>
        </authorList>
    </citation>
    <scope>NUCLEOTIDE SEQUENCE [LARGE SCALE GENOMIC DNA]</scope>
    <source>
        <strain evidence="7 8">Kfb</strain>
    </source>
</reference>
<dbReference type="Proteomes" id="UP000315289">
    <property type="component" value="Unassembled WGS sequence"/>
</dbReference>
<dbReference type="FunFam" id="4.10.910.10:FF:000002">
    <property type="entry name" value="40S ribosomal protein S18"/>
    <property type="match status" value="1"/>
</dbReference>
<dbReference type="PANTHER" id="PTHR10871:SF3">
    <property type="entry name" value="SMALL RIBOSOMAL SUBUNIT PROTEIN US13"/>
    <property type="match status" value="1"/>
</dbReference>
<dbReference type="InterPro" id="IPR027437">
    <property type="entry name" value="Rbsml_uS13_C"/>
</dbReference>
<dbReference type="Gene3D" id="1.10.8.50">
    <property type="match status" value="1"/>
</dbReference>